<evidence type="ECO:0000259" key="1">
    <source>
        <dbReference type="PROSITE" id="PS50011"/>
    </source>
</evidence>
<dbReference type="InterPro" id="IPR011009">
    <property type="entry name" value="Kinase-like_dom_sf"/>
</dbReference>
<reference evidence="2 3" key="1">
    <citation type="submission" date="2014-04" db="EMBL/GenBank/DDBJ databases">
        <authorList>
            <consortium name="DOE Joint Genome Institute"/>
            <person name="Kuo A."/>
            <person name="Tarkka M."/>
            <person name="Buscot F."/>
            <person name="Kohler A."/>
            <person name="Nagy L.G."/>
            <person name="Floudas D."/>
            <person name="Copeland A."/>
            <person name="Barry K.W."/>
            <person name="Cichocki N."/>
            <person name="Veneault-Fourrey C."/>
            <person name="LaButti K."/>
            <person name="Lindquist E.A."/>
            <person name="Lipzen A."/>
            <person name="Lundell T."/>
            <person name="Morin E."/>
            <person name="Murat C."/>
            <person name="Sun H."/>
            <person name="Tunlid A."/>
            <person name="Henrissat B."/>
            <person name="Grigoriev I.V."/>
            <person name="Hibbett D.S."/>
            <person name="Martin F."/>
            <person name="Nordberg H.P."/>
            <person name="Cantor M.N."/>
            <person name="Hua S.X."/>
        </authorList>
    </citation>
    <scope>NUCLEOTIDE SEQUENCE [LARGE SCALE GENOMIC DNA]</scope>
    <source>
        <strain evidence="2 3">F 1598</strain>
    </source>
</reference>
<dbReference type="AlphaFoldDB" id="A0A0C3BIY0"/>
<sequence length="128" mass="14398">MPYWTAPEFIANGKYSPAMDIWSLGIVSIEMVEKQPPYFDKDPHTARELIAGGGTPTLKDWQAFPWELIGFLSSCLVGNEFKRATASELCLHEFLANACSTMTLVLLLDLELQRSFELTLPSKQMIAR</sequence>
<accession>A0A0C3BIY0</accession>
<dbReference type="GO" id="GO:0004674">
    <property type="term" value="F:protein serine/threonine kinase activity"/>
    <property type="evidence" value="ECO:0007669"/>
    <property type="project" value="TreeGrafter"/>
</dbReference>
<dbReference type="InterPro" id="IPR050285">
    <property type="entry name" value="STE20_Ser/Thr_kinase"/>
</dbReference>
<organism evidence="2 3">
    <name type="scientific">Piloderma croceum (strain F 1598)</name>
    <dbReference type="NCBI Taxonomy" id="765440"/>
    <lineage>
        <taxon>Eukaryota</taxon>
        <taxon>Fungi</taxon>
        <taxon>Dikarya</taxon>
        <taxon>Basidiomycota</taxon>
        <taxon>Agaricomycotina</taxon>
        <taxon>Agaricomycetes</taxon>
        <taxon>Agaricomycetidae</taxon>
        <taxon>Atheliales</taxon>
        <taxon>Atheliaceae</taxon>
        <taxon>Piloderma</taxon>
    </lineage>
</organism>
<dbReference type="GO" id="GO:0043408">
    <property type="term" value="P:regulation of MAPK cascade"/>
    <property type="evidence" value="ECO:0007669"/>
    <property type="project" value="TreeGrafter"/>
</dbReference>
<keyword evidence="3" id="KW-1185">Reference proteome</keyword>
<dbReference type="PROSITE" id="PS50011">
    <property type="entry name" value="PROTEIN_KINASE_DOM"/>
    <property type="match status" value="1"/>
</dbReference>
<dbReference type="GO" id="GO:0005737">
    <property type="term" value="C:cytoplasm"/>
    <property type="evidence" value="ECO:0007669"/>
    <property type="project" value="TreeGrafter"/>
</dbReference>
<dbReference type="GO" id="GO:0035556">
    <property type="term" value="P:intracellular signal transduction"/>
    <property type="evidence" value="ECO:0007669"/>
    <property type="project" value="TreeGrafter"/>
</dbReference>
<dbReference type="OrthoDB" id="248923at2759"/>
<evidence type="ECO:0000313" key="3">
    <source>
        <dbReference type="Proteomes" id="UP000054166"/>
    </source>
</evidence>
<reference evidence="3" key="2">
    <citation type="submission" date="2015-01" db="EMBL/GenBank/DDBJ databases">
        <title>Evolutionary Origins and Diversification of the Mycorrhizal Mutualists.</title>
        <authorList>
            <consortium name="DOE Joint Genome Institute"/>
            <consortium name="Mycorrhizal Genomics Consortium"/>
            <person name="Kohler A."/>
            <person name="Kuo A."/>
            <person name="Nagy L.G."/>
            <person name="Floudas D."/>
            <person name="Copeland A."/>
            <person name="Barry K.W."/>
            <person name="Cichocki N."/>
            <person name="Veneault-Fourrey C."/>
            <person name="LaButti K."/>
            <person name="Lindquist E.A."/>
            <person name="Lipzen A."/>
            <person name="Lundell T."/>
            <person name="Morin E."/>
            <person name="Murat C."/>
            <person name="Riley R."/>
            <person name="Ohm R."/>
            <person name="Sun H."/>
            <person name="Tunlid A."/>
            <person name="Henrissat B."/>
            <person name="Grigoriev I.V."/>
            <person name="Hibbett D.S."/>
            <person name="Martin F."/>
        </authorList>
    </citation>
    <scope>NUCLEOTIDE SEQUENCE [LARGE SCALE GENOMIC DNA]</scope>
    <source>
        <strain evidence="3">F 1598</strain>
    </source>
</reference>
<feature type="domain" description="Protein kinase" evidence="1">
    <location>
        <begin position="1"/>
        <end position="95"/>
    </location>
</feature>
<evidence type="ECO:0000313" key="2">
    <source>
        <dbReference type="EMBL" id="KIM77317.1"/>
    </source>
</evidence>
<dbReference type="PANTHER" id="PTHR48015:SF6">
    <property type="entry name" value="SERINE_THREONINE-PROTEIN KINASE CLA4-RELATED"/>
    <property type="match status" value="1"/>
</dbReference>
<dbReference type="SUPFAM" id="SSF56112">
    <property type="entry name" value="Protein kinase-like (PK-like)"/>
    <property type="match status" value="1"/>
</dbReference>
<name>A0A0C3BIY0_PILCF</name>
<dbReference type="InParanoid" id="A0A0C3BIY0"/>
<dbReference type="InterPro" id="IPR000719">
    <property type="entry name" value="Prot_kinase_dom"/>
</dbReference>
<dbReference type="HOGENOM" id="CLU_000288_63_23_1"/>
<dbReference type="PANTHER" id="PTHR48015">
    <property type="entry name" value="SERINE/THREONINE-PROTEIN KINASE TAO"/>
    <property type="match status" value="1"/>
</dbReference>
<protein>
    <recommendedName>
        <fullName evidence="1">Protein kinase domain-containing protein</fullName>
    </recommendedName>
</protein>
<dbReference type="GO" id="GO:0005524">
    <property type="term" value="F:ATP binding"/>
    <property type="evidence" value="ECO:0007669"/>
    <property type="project" value="InterPro"/>
</dbReference>
<proteinExistence type="predicted"/>
<dbReference type="EMBL" id="KN833026">
    <property type="protein sequence ID" value="KIM77317.1"/>
    <property type="molecule type" value="Genomic_DNA"/>
</dbReference>
<dbReference type="STRING" id="765440.A0A0C3BIY0"/>
<dbReference type="Gene3D" id="1.10.510.10">
    <property type="entry name" value="Transferase(Phosphotransferase) domain 1"/>
    <property type="match status" value="1"/>
</dbReference>
<dbReference type="Proteomes" id="UP000054166">
    <property type="component" value="Unassembled WGS sequence"/>
</dbReference>
<dbReference type="Pfam" id="PF00069">
    <property type="entry name" value="Pkinase"/>
    <property type="match status" value="1"/>
</dbReference>
<gene>
    <name evidence="2" type="ORF">PILCRDRAFT_825478</name>
</gene>